<comment type="catalytic activity">
    <reaction evidence="6">
        <text>L,L-cystathionine + H2O = L-homocysteine + pyruvate + NH4(+)</text>
        <dbReference type="Rhea" id="RHEA:13965"/>
        <dbReference type="ChEBI" id="CHEBI:15361"/>
        <dbReference type="ChEBI" id="CHEBI:15377"/>
        <dbReference type="ChEBI" id="CHEBI:28938"/>
        <dbReference type="ChEBI" id="CHEBI:58161"/>
        <dbReference type="ChEBI" id="CHEBI:58199"/>
    </reaction>
</comment>
<dbReference type="EMBL" id="FO704551">
    <property type="protein sequence ID" value="CDG22629.1"/>
    <property type="molecule type" value="Genomic_DNA"/>
</dbReference>
<evidence type="ECO:0000256" key="8">
    <source>
        <dbReference type="PIRSR" id="PIRSR001434-2"/>
    </source>
</evidence>
<keyword evidence="3 8" id="KW-0663">Pyridoxal phosphate</keyword>
<evidence type="ECO:0000256" key="1">
    <source>
        <dbReference type="ARBA" id="ARBA00001933"/>
    </source>
</evidence>
<evidence type="ECO:0000256" key="9">
    <source>
        <dbReference type="RuleBase" id="RU362118"/>
    </source>
</evidence>
<dbReference type="FunFam" id="3.40.640.10:FF:000062">
    <property type="entry name" value="Cystathionine beta-lyase"/>
    <property type="match status" value="1"/>
</dbReference>
<dbReference type="EC" id="4.4.1.8" evidence="10"/>
<dbReference type="Gene3D" id="3.90.1150.10">
    <property type="entry name" value="Aspartate Aminotransferase, domain 1"/>
    <property type="match status" value="1"/>
</dbReference>
<dbReference type="STRING" id="1354304.XPG1_2982"/>
<dbReference type="InterPro" id="IPR015421">
    <property type="entry name" value="PyrdxlP-dep_Trfase_major"/>
</dbReference>
<dbReference type="Proteomes" id="UP000032735">
    <property type="component" value="Chromosome"/>
</dbReference>
<sequence length="409" mass="45710">MTEKKLETLLVSAGRQKKFTQCAVNPLIQRTSSVIFDTVEDLKQALKNRTKGELFYGRRGTLTHFAFQAAMAELEGGAGCALYPSGAAAITHSILSFVETGDHVLMTGTVYEPTQEFCDHFLKKMGIAIDYFDPMIGENITLLIQPNTKVLFLESPGSLTMEVQDIPAIVRAVRQINPEIVIMIDNTWAVGVLFKALEFDIDISIQSATKYIIGHSDGMLGTAVANARCWDQLRERSYLLGQIADPDTVYMANRGLRTLAVRLKQHEENSIKIAHWLAQRPEVAEVYHPALPSCPGHRYFQRDFTGSCGLFSFTLNIQLTPQQLADYLDNLSHFRMAFSWGGFESLILGIQPETLQKLRRYNPPPKTGTLFRLHIGLENPQDLMDDLAAGFARLTHEVTSSVPSCYHPD</sequence>
<proteinExistence type="inferred from homology"/>
<evidence type="ECO:0000256" key="6">
    <source>
        <dbReference type="ARBA" id="ARBA00047517"/>
    </source>
</evidence>
<dbReference type="InterPro" id="IPR054542">
    <property type="entry name" value="Cys_met_metab_PP"/>
</dbReference>
<comment type="cofactor">
    <cofactor evidence="1 9">
        <name>pyridoxal 5'-phosphate</name>
        <dbReference type="ChEBI" id="CHEBI:597326"/>
    </cofactor>
</comment>
<dbReference type="KEGG" id="xpo:XPG1_2982"/>
<dbReference type="GO" id="GO:0047804">
    <property type="term" value="F:cysteine-S-conjugate beta-lyase activity"/>
    <property type="evidence" value="ECO:0007669"/>
    <property type="project" value="UniProtKB-EC"/>
</dbReference>
<dbReference type="OrthoDB" id="9805807at2"/>
<comment type="similarity">
    <text evidence="2 9">Belongs to the trans-sulfuration enzymes family.</text>
</comment>
<evidence type="ECO:0000256" key="5">
    <source>
        <dbReference type="ARBA" id="ARBA00046315"/>
    </source>
</evidence>
<gene>
    <name evidence="10" type="primary">metC</name>
    <name evidence="10" type="ORF">XPG1_2982</name>
</gene>
<dbReference type="Gene3D" id="3.40.640.10">
    <property type="entry name" value="Type I PLP-dependent aspartate aminotransferase-like (Major domain)"/>
    <property type="match status" value="1"/>
</dbReference>
<feature type="modified residue" description="N6-(pyridoxal phosphate)lysine" evidence="8">
    <location>
        <position position="210"/>
    </location>
</feature>
<dbReference type="SUPFAM" id="SSF53383">
    <property type="entry name" value="PLP-dependent transferases"/>
    <property type="match status" value="1"/>
</dbReference>
<dbReference type="GO" id="GO:0019346">
    <property type="term" value="P:transsulfuration"/>
    <property type="evidence" value="ECO:0007669"/>
    <property type="project" value="InterPro"/>
</dbReference>
<dbReference type="InterPro" id="IPR000277">
    <property type="entry name" value="Cys/Met-Metab_PyrdxlP-dep_enz"/>
</dbReference>
<protein>
    <submittedName>
        <fullName evidence="10">Cystathionine beta-lyase</fullName>
        <ecNumber evidence="10">4.4.1.8</ecNumber>
    </submittedName>
</protein>
<evidence type="ECO:0000313" key="11">
    <source>
        <dbReference type="Proteomes" id="UP000032735"/>
    </source>
</evidence>
<dbReference type="RefSeq" id="WP_045959501.1">
    <property type="nucleotide sequence ID" value="NZ_FO704551.1"/>
</dbReference>
<keyword evidence="11" id="KW-1185">Reference proteome</keyword>
<dbReference type="PANTHER" id="PTHR43500:SF1">
    <property type="entry name" value="CYSTATHIONINE BETA-LYASE-RELATED"/>
    <property type="match status" value="1"/>
</dbReference>
<evidence type="ECO:0000256" key="2">
    <source>
        <dbReference type="ARBA" id="ARBA00009077"/>
    </source>
</evidence>
<evidence type="ECO:0000256" key="4">
    <source>
        <dbReference type="ARBA" id="ARBA00023239"/>
    </source>
</evidence>
<dbReference type="Pfam" id="PF01053">
    <property type="entry name" value="Cys_Met_Meta_PP"/>
    <property type="match status" value="1"/>
</dbReference>
<dbReference type="NCBIfam" id="TIGR01324">
    <property type="entry name" value="cysta_beta_ly_B"/>
    <property type="match status" value="1"/>
</dbReference>
<dbReference type="PIRSF" id="PIRSF001434">
    <property type="entry name" value="CGS"/>
    <property type="match status" value="1"/>
</dbReference>
<dbReference type="PANTHER" id="PTHR43500">
    <property type="entry name" value="CYSTATHIONINE BETA-LYASE-RELATED"/>
    <property type="match status" value="1"/>
</dbReference>
<dbReference type="NCBIfam" id="NF005990">
    <property type="entry name" value="PRK08114.1"/>
    <property type="match status" value="1"/>
</dbReference>
<organism evidence="10 11">
    <name type="scientific">Xenorhabdus poinarii G6</name>
    <dbReference type="NCBI Taxonomy" id="1354304"/>
    <lineage>
        <taxon>Bacteria</taxon>
        <taxon>Pseudomonadati</taxon>
        <taxon>Pseudomonadota</taxon>
        <taxon>Gammaproteobacteria</taxon>
        <taxon>Enterobacterales</taxon>
        <taxon>Morganellaceae</taxon>
        <taxon>Xenorhabdus</taxon>
    </lineage>
</organism>
<evidence type="ECO:0000256" key="3">
    <source>
        <dbReference type="ARBA" id="ARBA00022898"/>
    </source>
</evidence>
<keyword evidence="4 10" id="KW-0456">Lyase</keyword>
<dbReference type="HOGENOM" id="CLU_018986_5_1_6"/>
<name>A0A068R6J3_9GAMM</name>
<accession>A0A068R6J3</accession>
<comment type="catalytic activity">
    <reaction evidence="7">
        <text>an S-substituted L-cysteine + H2O = a thiol + pyruvate + NH4(+)</text>
        <dbReference type="Rhea" id="RHEA:18121"/>
        <dbReference type="ChEBI" id="CHEBI:15361"/>
        <dbReference type="ChEBI" id="CHEBI:15377"/>
        <dbReference type="ChEBI" id="CHEBI:28938"/>
        <dbReference type="ChEBI" id="CHEBI:29256"/>
        <dbReference type="ChEBI" id="CHEBI:58717"/>
        <dbReference type="EC" id="4.4.1.13"/>
    </reaction>
</comment>
<dbReference type="GO" id="GO:0030170">
    <property type="term" value="F:pyridoxal phosphate binding"/>
    <property type="evidence" value="ECO:0007669"/>
    <property type="project" value="InterPro"/>
</dbReference>
<reference evidence="10 11" key="1">
    <citation type="submission" date="2013-07" db="EMBL/GenBank/DDBJ databases">
        <authorList>
            <person name="Genoscope - CEA"/>
        </authorList>
    </citation>
    <scope>NUCLEOTIDE SEQUENCE [LARGE SCALE GENOMIC DNA]</scope>
    <source>
        <strain evidence="10 11">G6</strain>
    </source>
</reference>
<comment type="pathway">
    <text evidence="5">Amino-acid biosynthesis; L-methionine biosynthesis via de novo pathway; L-homocysteine from L-cystathionine: step 1/1.</text>
</comment>
<evidence type="ECO:0000256" key="7">
    <source>
        <dbReference type="ARBA" id="ARBA00047625"/>
    </source>
</evidence>
<evidence type="ECO:0000313" key="10">
    <source>
        <dbReference type="EMBL" id="CDG22629.1"/>
    </source>
</evidence>
<dbReference type="GO" id="GO:0019450">
    <property type="term" value="P:L-cysteine catabolic process to pyruvate"/>
    <property type="evidence" value="ECO:0007669"/>
    <property type="project" value="TreeGrafter"/>
</dbReference>
<dbReference type="InterPro" id="IPR006233">
    <property type="entry name" value="Cys_b_lyase_bac"/>
</dbReference>
<dbReference type="InterPro" id="IPR015422">
    <property type="entry name" value="PyrdxlP-dep_Trfase_small"/>
</dbReference>
<dbReference type="PROSITE" id="PS00868">
    <property type="entry name" value="CYS_MET_METAB_PP"/>
    <property type="match status" value="1"/>
</dbReference>
<dbReference type="AlphaFoldDB" id="A0A068R6J3"/>
<dbReference type="InterPro" id="IPR015424">
    <property type="entry name" value="PyrdxlP-dep_Trfase"/>
</dbReference>